<feature type="region of interest" description="Disordered" evidence="1">
    <location>
        <begin position="180"/>
        <end position="200"/>
    </location>
</feature>
<dbReference type="Proteomes" id="UP000092213">
    <property type="component" value="Chromosome"/>
</dbReference>
<reference evidence="2 3" key="1">
    <citation type="submission" date="2016-06" db="EMBL/GenBank/DDBJ databases">
        <title>Complete genome sequences of Bordetella bronchialis and Bordetella flabilis.</title>
        <authorList>
            <person name="LiPuma J.J."/>
            <person name="Spilker T."/>
        </authorList>
    </citation>
    <scope>NUCLEOTIDE SEQUENCE [LARGE SCALE GENOMIC DNA]</scope>
    <source>
        <strain evidence="2 3">AU17976</strain>
    </source>
</reference>
<gene>
    <name evidence="2" type="ORF">BAU08_21520</name>
</gene>
<evidence type="ECO:0000256" key="1">
    <source>
        <dbReference type="SAM" id="MobiDB-lite"/>
    </source>
</evidence>
<feature type="compositionally biased region" description="Basic and acidic residues" evidence="1">
    <location>
        <begin position="180"/>
        <end position="194"/>
    </location>
</feature>
<accession>A0A193G0Q7</accession>
<evidence type="ECO:0000313" key="2">
    <source>
        <dbReference type="EMBL" id="ANN73587.1"/>
    </source>
</evidence>
<name>A0A193G0Q7_9BORD</name>
<dbReference type="STRING" id="463025.BAU08_21520"/>
<dbReference type="AlphaFoldDB" id="A0A193G0Q7"/>
<protein>
    <submittedName>
        <fullName evidence="2">Uncharacterized protein</fullName>
    </submittedName>
</protein>
<organism evidence="2 3">
    <name type="scientific">Bordetella bronchialis</name>
    <dbReference type="NCBI Taxonomy" id="463025"/>
    <lineage>
        <taxon>Bacteria</taxon>
        <taxon>Pseudomonadati</taxon>
        <taxon>Pseudomonadota</taxon>
        <taxon>Betaproteobacteria</taxon>
        <taxon>Burkholderiales</taxon>
        <taxon>Alcaligenaceae</taxon>
        <taxon>Bordetella</taxon>
    </lineage>
</organism>
<dbReference type="EMBL" id="CP016171">
    <property type="protein sequence ID" value="ANN73587.1"/>
    <property type="molecule type" value="Genomic_DNA"/>
</dbReference>
<evidence type="ECO:0000313" key="3">
    <source>
        <dbReference type="Proteomes" id="UP000092213"/>
    </source>
</evidence>
<proteinExistence type="predicted"/>
<sequence>MDEQGALRLECEFRRDGARLVHIAFAQGQLQRVAVHRYAQETHQPGVAQRFRKIVGPCHQAAGARHVLPRHEAGMAPRAQGLDDGQRPRAAAVHLQGQVELARPRLAIELGQGLRPRALLREFRDAGKGHEFVDVGLEALHERPGIFQPDQRDAGVRAVAAQGPQRRYRAQHVAQLQGAEHRDAARRGMPECVHHGNPAR</sequence>